<reference evidence="2" key="1">
    <citation type="journal article" date="2022" name="Mol. Ecol. Resour.">
        <title>The genomes of chicory, endive, great burdock and yacon provide insights into Asteraceae palaeo-polyploidization history and plant inulin production.</title>
        <authorList>
            <person name="Fan W."/>
            <person name="Wang S."/>
            <person name="Wang H."/>
            <person name="Wang A."/>
            <person name="Jiang F."/>
            <person name="Liu H."/>
            <person name="Zhao H."/>
            <person name="Xu D."/>
            <person name="Zhang Y."/>
        </authorList>
    </citation>
    <scope>NUCLEOTIDE SEQUENCE [LARGE SCALE GENOMIC DNA]</scope>
    <source>
        <strain evidence="2">cv. Punajuju</strain>
    </source>
</reference>
<keyword evidence="2" id="KW-1185">Reference proteome</keyword>
<evidence type="ECO:0000313" key="1">
    <source>
        <dbReference type="EMBL" id="KAI3721040.1"/>
    </source>
</evidence>
<sequence>MGGCFSKKSRHTSNSNGYGSSKQQNYQPVSESYEKPTSNYNQPQHETHQYHNYHQQQPPPPPPQQTAPPPPNPRPSQGSDPNTILGKPFEDIRRHYTLGKELGRGSKGEENAAGDTLGQLGKGGAILMDLAPSPESFIDKPPNTVVHSGGTKGAYVPPSMRGGAERPAGSDMRRRNEETLSELLTSLKTLANLICLAFKNIKFFWGIQDAYQAPPFQTSPYTPLPTSTFASNDNDMDSTVVDPGPQKEPAISAVPIEDGKPFISMRELLSELKNVDEDSPTAVATPSHSEKMDAQNPEKQMDAHGGDKAHVNGYNRKEVSILHVGHLFMLLFL</sequence>
<dbReference type="Proteomes" id="UP001055811">
    <property type="component" value="Linkage Group LG06"/>
</dbReference>
<proteinExistence type="predicted"/>
<accession>A0ACB9BFQ5</accession>
<evidence type="ECO:0000313" key="2">
    <source>
        <dbReference type="Proteomes" id="UP001055811"/>
    </source>
</evidence>
<dbReference type="EMBL" id="CM042014">
    <property type="protein sequence ID" value="KAI3721040.1"/>
    <property type="molecule type" value="Genomic_DNA"/>
</dbReference>
<gene>
    <name evidence="1" type="ORF">L2E82_32043</name>
</gene>
<protein>
    <submittedName>
        <fullName evidence="1">Uncharacterized protein</fullName>
    </submittedName>
</protein>
<comment type="caution">
    <text evidence="1">The sequence shown here is derived from an EMBL/GenBank/DDBJ whole genome shotgun (WGS) entry which is preliminary data.</text>
</comment>
<organism evidence="1 2">
    <name type="scientific">Cichorium intybus</name>
    <name type="common">Chicory</name>
    <dbReference type="NCBI Taxonomy" id="13427"/>
    <lineage>
        <taxon>Eukaryota</taxon>
        <taxon>Viridiplantae</taxon>
        <taxon>Streptophyta</taxon>
        <taxon>Embryophyta</taxon>
        <taxon>Tracheophyta</taxon>
        <taxon>Spermatophyta</taxon>
        <taxon>Magnoliopsida</taxon>
        <taxon>eudicotyledons</taxon>
        <taxon>Gunneridae</taxon>
        <taxon>Pentapetalae</taxon>
        <taxon>asterids</taxon>
        <taxon>campanulids</taxon>
        <taxon>Asterales</taxon>
        <taxon>Asteraceae</taxon>
        <taxon>Cichorioideae</taxon>
        <taxon>Cichorieae</taxon>
        <taxon>Cichoriinae</taxon>
        <taxon>Cichorium</taxon>
    </lineage>
</organism>
<name>A0ACB9BFQ5_CICIN</name>
<reference evidence="1 2" key="2">
    <citation type="journal article" date="2022" name="Mol. Ecol. Resour.">
        <title>The genomes of chicory, endive, great burdock and yacon provide insights into Asteraceae paleo-polyploidization history and plant inulin production.</title>
        <authorList>
            <person name="Fan W."/>
            <person name="Wang S."/>
            <person name="Wang H."/>
            <person name="Wang A."/>
            <person name="Jiang F."/>
            <person name="Liu H."/>
            <person name="Zhao H."/>
            <person name="Xu D."/>
            <person name="Zhang Y."/>
        </authorList>
    </citation>
    <scope>NUCLEOTIDE SEQUENCE [LARGE SCALE GENOMIC DNA]</scope>
    <source>
        <strain evidence="2">cv. Punajuju</strain>
        <tissue evidence="1">Leaves</tissue>
    </source>
</reference>